<evidence type="ECO:0000313" key="7">
    <source>
        <dbReference type="EMBL" id="UUI76682.1"/>
    </source>
</evidence>
<dbReference type="InterPro" id="IPR029056">
    <property type="entry name" value="Ribokinase-like"/>
</dbReference>
<keyword evidence="2" id="KW-0808">Transferase</keyword>
<accession>A0ABY5L1L9</accession>
<evidence type="ECO:0000256" key="4">
    <source>
        <dbReference type="ARBA" id="ARBA00022777"/>
    </source>
</evidence>
<dbReference type="PANTHER" id="PTHR43085">
    <property type="entry name" value="HEXOKINASE FAMILY MEMBER"/>
    <property type="match status" value="1"/>
</dbReference>
<keyword evidence="4 7" id="KW-0418">Kinase</keyword>
<keyword evidence="5" id="KW-0067">ATP-binding</keyword>
<dbReference type="PANTHER" id="PTHR43085:SF1">
    <property type="entry name" value="PSEUDOURIDINE KINASE-RELATED"/>
    <property type="match status" value="1"/>
</dbReference>
<dbReference type="EMBL" id="CP101988">
    <property type="protein sequence ID" value="UUI76682.1"/>
    <property type="molecule type" value="Genomic_DNA"/>
</dbReference>
<reference evidence="7 8" key="1">
    <citation type="submission" date="2022-07" db="EMBL/GenBank/DDBJ databases">
        <title>Novel species in genus cellulomonas.</title>
        <authorList>
            <person name="Ye L."/>
        </authorList>
    </citation>
    <scope>NUCLEOTIDE SEQUENCE [LARGE SCALE GENOMIC DNA]</scope>
    <source>
        <strain evidence="8">zg-Y338</strain>
    </source>
</reference>
<evidence type="ECO:0000256" key="2">
    <source>
        <dbReference type="ARBA" id="ARBA00022679"/>
    </source>
</evidence>
<evidence type="ECO:0000259" key="6">
    <source>
        <dbReference type="Pfam" id="PF00294"/>
    </source>
</evidence>
<keyword evidence="8" id="KW-1185">Reference proteome</keyword>
<evidence type="ECO:0000256" key="1">
    <source>
        <dbReference type="ARBA" id="ARBA00010688"/>
    </source>
</evidence>
<organism evidence="7 8">
    <name type="scientific">Cellulomonas chengniuliangii</name>
    <dbReference type="NCBI Taxonomy" id="2968084"/>
    <lineage>
        <taxon>Bacteria</taxon>
        <taxon>Bacillati</taxon>
        <taxon>Actinomycetota</taxon>
        <taxon>Actinomycetes</taxon>
        <taxon>Micrococcales</taxon>
        <taxon>Cellulomonadaceae</taxon>
        <taxon>Cellulomonas</taxon>
    </lineage>
</organism>
<dbReference type="SUPFAM" id="SSF53613">
    <property type="entry name" value="Ribokinase-like"/>
    <property type="match status" value="1"/>
</dbReference>
<dbReference type="PROSITE" id="PS00584">
    <property type="entry name" value="PFKB_KINASES_2"/>
    <property type="match status" value="1"/>
</dbReference>
<keyword evidence="3" id="KW-0547">Nucleotide-binding</keyword>
<gene>
    <name evidence="7" type="ORF">NP064_07325</name>
</gene>
<dbReference type="InterPro" id="IPR011611">
    <property type="entry name" value="PfkB_dom"/>
</dbReference>
<evidence type="ECO:0000256" key="5">
    <source>
        <dbReference type="ARBA" id="ARBA00022840"/>
    </source>
</evidence>
<dbReference type="Gene3D" id="3.40.1190.20">
    <property type="match status" value="1"/>
</dbReference>
<sequence length="317" mass="32852">MVSSGRDARIPGLAQAVFVVGEALVDVTVDADGVERRQPGGSPMNVAFGLARLGVPARLLSSIGDDVDGQRIAAHLRSAGVKLDDVSVAPGAVTSTASATLDAQGIATYSFDLRWDLPASGSVPAECGVIHTGSIGAVLAPGADRVLELFRSACADVIRSFDPNVRPAITPDRVAVLERVEQFVSHTDVLKLSDEDAEWLHPGKDEEFVADWALGLGVKLVVLTRGARGCTVVTPSHRIVQGAIPTHVVDTIGAGDAFMSGLLAGLSRWGLFDALRGDGVSVGDLSRLAELATRVASLTVAQAGAQPPTWAEVRSAA</sequence>
<evidence type="ECO:0000313" key="8">
    <source>
        <dbReference type="Proteomes" id="UP001316189"/>
    </source>
</evidence>
<name>A0ABY5L1L9_9CELL</name>
<dbReference type="InterPro" id="IPR002173">
    <property type="entry name" value="Carboh/pur_kinase_PfkB_CS"/>
</dbReference>
<dbReference type="RefSeq" id="WP_227568971.1">
    <property type="nucleotide sequence ID" value="NZ_CP101988.1"/>
</dbReference>
<evidence type="ECO:0000256" key="3">
    <source>
        <dbReference type="ARBA" id="ARBA00022741"/>
    </source>
</evidence>
<feature type="domain" description="Carbohydrate kinase PfkB" evidence="6">
    <location>
        <begin position="17"/>
        <end position="309"/>
    </location>
</feature>
<dbReference type="CDD" id="cd01167">
    <property type="entry name" value="bac_FRK"/>
    <property type="match status" value="1"/>
</dbReference>
<dbReference type="Proteomes" id="UP001316189">
    <property type="component" value="Chromosome"/>
</dbReference>
<proteinExistence type="inferred from homology"/>
<dbReference type="InterPro" id="IPR050306">
    <property type="entry name" value="PfkB_Carbo_kinase"/>
</dbReference>
<dbReference type="Pfam" id="PF00294">
    <property type="entry name" value="PfkB"/>
    <property type="match status" value="1"/>
</dbReference>
<comment type="similarity">
    <text evidence="1">Belongs to the carbohydrate kinase PfkB family.</text>
</comment>
<protein>
    <submittedName>
        <fullName evidence="7">Carbohydrate kinase</fullName>
    </submittedName>
</protein>
<dbReference type="GO" id="GO:0016301">
    <property type="term" value="F:kinase activity"/>
    <property type="evidence" value="ECO:0007669"/>
    <property type="project" value="UniProtKB-KW"/>
</dbReference>
<dbReference type="PROSITE" id="PS00583">
    <property type="entry name" value="PFKB_KINASES_1"/>
    <property type="match status" value="1"/>
</dbReference>